<keyword evidence="3" id="KW-1003">Cell membrane</keyword>
<dbReference type="InterPro" id="IPR018928">
    <property type="entry name" value="HAP2/GCS1_dom"/>
</dbReference>
<dbReference type="PANTHER" id="PTHR31764">
    <property type="entry name" value="PROTEIN HAPLESS 2"/>
    <property type="match status" value="1"/>
</dbReference>
<evidence type="ECO:0000256" key="7">
    <source>
        <dbReference type="ARBA" id="ARBA00023121"/>
    </source>
</evidence>
<comment type="similarity">
    <text evidence="2">Belongs to the HAP2/GCS1 family.</text>
</comment>
<comment type="subcellular location">
    <subcellularLocation>
        <location evidence="1">Cell membrane</location>
        <topology evidence="1">Single-pass type I membrane protein</topology>
    </subcellularLocation>
</comment>
<dbReference type="EMBL" id="JXTB01000150">
    <property type="protein sequence ID" value="PON58355.1"/>
    <property type="molecule type" value="Genomic_DNA"/>
</dbReference>
<evidence type="ECO:0000256" key="4">
    <source>
        <dbReference type="ARBA" id="ARBA00022692"/>
    </source>
</evidence>
<dbReference type="AlphaFoldDB" id="A0A2P5CBH9"/>
<dbReference type="GO" id="GO:0008289">
    <property type="term" value="F:lipid binding"/>
    <property type="evidence" value="ECO:0007669"/>
    <property type="project" value="UniProtKB-KW"/>
</dbReference>
<dbReference type="STRING" id="3476.A0A2P5CBH9"/>
<keyword evidence="13" id="KW-1185">Reference proteome</keyword>
<evidence type="ECO:0000259" key="11">
    <source>
        <dbReference type="Pfam" id="PF10699"/>
    </source>
</evidence>
<evidence type="ECO:0000256" key="10">
    <source>
        <dbReference type="ARBA" id="ARBA00023279"/>
    </source>
</evidence>
<dbReference type="GO" id="GO:0005886">
    <property type="term" value="C:plasma membrane"/>
    <property type="evidence" value="ECO:0007669"/>
    <property type="project" value="UniProtKB-SubCell"/>
</dbReference>
<keyword evidence="8" id="KW-0472">Membrane</keyword>
<gene>
    <name evidence="12" type="ORF">PanWU01x14_167470</name>
</gene>
<evidence type="ECO:0000256" key="1">
    <source>
        <dbReference type="ARBA" id="ARBA00004251"/>
    </source>
</evidence>
<evidence type="ECO:0000256" key="9">
    <source>
        <dbReference type="ARBA" id="ARBA00023157"/>
    </source>
</evidence>
<evidence type="ECO:0000313" key="12">
    <source>
        <dbReference type="EMBL" id="PON58355.1"/>
    </source>
</evidence>
<keyword evidence="4" id="KW-0812">Transmembrane</keyword>
<evidence type="ECO:0000313" key="13">
    <source>
        <dbReference type="Proteomes" id="UP000237105"/>
    </source>
</evidence>
<dbReference type="Proteomes" id="UP000237105">
    <property type="component" value="Unassembled WGS sequence"/>
</dbReference>
<evidence type="ECO:0000256" key="3">
    <source>
        <dbReference type="ARBA" id="ARBA00022475"/>
    </source>
</evidence>
<organism evidence="12 13">
    <name type="scientific">Parasponia andersonii</name>
    <name type="common">Sponia andersonii</name>
    <dbReference type="NCBI Taxonomy" id="3476"/>
    <lineage>
        <taxon>Eukaryota</taxon>
        <taxon>Viridiplantae</taxon>
        <taxon>Streptophyta</taxon>
        <taxon>Embryophyta</taxon>
        <taxon>Tracheophyta</taxon>
        <taxon>Spermatophyta</taxon>
        <taxon>Magnoliopsida</taxon>
        <taxon>eudicotyledons</taxon>
        <taxon>Gunneridae</taxon>
        <taxon>Pentapetalae</taxon>
        <taxon>rosids</taxon>
        <taxon>fabids</taxon>
        <taxon>Rosales</taxon>
        <taxon>Cannabaceae</taxon>
        <taxon>Parasponia</taxon>
    </lineage>
</organism>
<dbReference type="Pfam" id="PF10699">
    <property type="entry name" value="HAP2-GCS1"/>
    <property type="match status" value="1"/>
</dbReference>
<feature type="domain" description="Generative cell specific-1/HAP2" evidence="11">
    <location>
        <begin position="7"/>
        <end position="152"/>
    </location>
</feature>
<evidence type="ECO:0000256" key="6">
    <source>
        <dbReference type="ARBA" id="ARBA00022989"/>
    </source>
</evidence>
<keyword evidence="10" id="KW-0278">Fertilization</keyword>
<proteinExistence type="inferred from homology"/>
<dbReference type="PANTHER" id="PTHR31764:SF0">
    <property type="entry name" value="GENERATIVE CELL SPECIFIC-1_HAP2 DOMAIN-CONTAINING PROTEIN"/>
    <property type="match status" value="1"/>
</dbReference>
<name>A0A2P5CBH9_PARAD</name>
<dbReference type="OrthoDB" id="272303at2759"/>
<keyword evidence="5" id="KW-0732">Signal</keyword>
<dbReference type="InterPro" id="IPR040326">
    <property type="entry name" value="HAP2/GCS1"/>
</dbReference>
<evidence type="ECO:0000256" key="5">
    <source>
        <dbReference type="ARBA" id="ARBA00022729"/>
    </source>
</evidence>
<evidence type="ECO:0000256" key="8">
    <source>
        <dbReference type="ARBA" id="ARBA00023136"/>
    </source>
</evidence>
<protein>
    <recommendedName>
        <fullName evidence="11">Generative cell specific-1/HAP2 domain-containing protein</fullName>
    </recommendedName>
</protein>
<keyword evidence="7" id="KW-0446">Lipid-binding</keyword>
<keyword evidence="9" id="KW-1015">Disulfide bond</keyword>
<comment type="caution">
    <text evidence="12">The sequence shown here is derived from an EMBL/GenBank/DDBJ whole genome shotgun (WGS) entry which is preliminary data.</text>
</comment>
<evidence type="ECO:0000256" key="2">
    <source>
        <dbReference type="ARBA" id="ARBA00010929"/>
    </source>
</evidence>
<sequence>MELILKLEYYSQADQNRIRRRQLPLYGIEGRIERINQHPNAGTHSFSIGDTEVLNSNLLIELRADDVEYVYQRLVFIFVLVWMTYYKYPSPGKIIIINIPTFEALSQFGVTTITTKNIGDLEASYGLTFDCSRDVILMEEQFFIMKPKEEKTPII</sequence>
<accession>A0A2P5CBH9</accession>
<reference evidence="13" key="1">
    <citation type="submission" date="2016-06" db="EMBL/GenBank/DDBJ databases">
        <title>Parallel loss of symbiosis genes in relatives of nitrogen-fixing non-legume Parasponia.</title>
        <authorList>
            <person name="Van Velzen R."/>
            <person name="Holmer R."/>
            <person name="Bu F."/>
            <person name="Rutten L."/>
            <person name="Van Zeijl A."/>
            <person name="Liu W."/>
            <person name="Santuari L."/>
            <person name="Cao Q."/>
            <person name="Sharma T."/>
            <person name="Shen D."/>
            <person name="Roswanjaya Y."/>
            <person name="Wardhani T."/>
            <person name="Kalhor M.S."/>
            <person name="Jansen J."/>
            <person name="Van den Hoogen J."/>
            <person name="Gungor B."/>
            <person name="Hartog M."/>
            <person name="Hontelez J."/>
            <person name="Verver J."/>
            <person name="Yang W.-C."/>
            <person name="Schijlen E."/>
            <person name="Repin R."/>
            <person name="Schilthuizen M."/>
            <person name="Schranz E."/>
            <person name="Heidstra R."/>
            <person name="Miyata K."/>
            <person name="Fedorova E."/>
            <person name="Kohlen W."/>
            <person name="Bisseling T."/>
            <person name="Smit S."/>
            <person name="Geurts R."/>
        </authorList>
    </citation>
    <scope>NUCLEOTIDE SEQUENCE [LARGE SCALE GENOMIC DNA]</scope>
    <source>
        <strain evidence="13">cv. WU1-14</strain>
    </source>
</reference>
<keyword evidence="6" id="KW-1133">Transmembrane helix</keyword>